<evidence type="ECO:0000313" key="1">
    <source>
        <dbReference type="EMBL" id="BCU82018.1"/>
    </source>
</evidence>
<dbReference type="AlphaFoldDB" id="A0A8D5UG14"/>
<accession>A0A8D5UG14</accession>
<sequence length="43" mass="4907">MAESSEPVIPLRFIRNCSRARTNVTLDFPEIGDTAYKGIYFLN</sequence>
<evidence type="ECO:0000313" key="2">
    <source>
        <dbReference type="Proteomes" id="UP000677436"/>
    </source>
</evidence>
<reference evidence="1" key="1">
    <citation type="journal article" date="2013" name="Int. J. Syst. Evol. Microbiol.">
        <title>Polycladomyces abyssicola gen. nov., sp. nov., a thermophilic filamentous bacterium isolated from hemipelagic sediment.</title>
        <authorList>
            <person name="Tsubouchi T."/>
            <person name="Shimane Y."/>
            <person name="Mori K."/>
            <person name="Usui K."/>
            <person name="Hiraki T."/>
            <person name="Tame A."/>
            <person name="Uematsu K."/>
            <person name="Maruyama T."/>
            <person name="Hatada Y."/>
        </authorList>
    </citation>
    <scope>NUCLEOTIDE SEQUENCE</scope>
    <source>
        <strain evidence="1">JIR-001</strain>
    </source>
</reference>
<gene>
    <name evidence="1" type="ORF">JIR001_18010</name>
</gene>
<reference evidence="1" key="2">
    <citation type="journal article" date="2021" name="Microbiol. Resour. Announc.">
        <title>Complete Genome Sequence of Polycladomyces abyssicola JIR-001T, Isolated from Hemipelagic Sediment in Deep Seawater.</title>
        <authorList>
            <person name="Tsubouchi T."/>
            <person name="Kaneko Y."/>
        </authorList>
    </citation>
    <scope>NUCLEOTIDE SEQUENCE</scope>
    <source>
        <strain evidence="1">JIR-001</strain>
    </source>
</reference>
<proteinExistence type="predicted"/>
<protein>
    <submittedName>
        <fullName evidence="1">Uncharacterized protein</fullName>
    </submittedName>
</protein>
<dbReference type="EMBL" id="AP024601">
    <property type="protein sequence ID" value="BCU82018.1"/>
    <property type="molecule type" value="Genomic_DNA"/>
</dbReference>
<dbReference type="KEGG" id="pabs:JIR001_18010"/>
<name>A0A8D5UG14_9BACL</name>
<dbReference type="RefSeq" id="WP_275956693.1">
    <property type="nucleotide sequence ID" value="NZ_AP024601.1"/>
</dbReference>
<dbReference type="Proteomes" id="UP000677436">
    <property type="component" value="Chromosome"/>
</dbReference>
<organism evidence="1 2">
    <name type="scientific">Polycladomyces abyssicola</name>
    <dbReference type="NCBI Taxonomy" id="1125966"/>
    <lineage>
        <taxon>Bacteria</taxon>
        <taxon>Bacillati</taxon>
        <taxon>Bacillota</taxon>
        <taxon>Bacilli</taxon>
        <taxon>Bacillales</taxon>
        <taxon>Thermoactinomycetaceae</taxon>
        <taxon>Polycladomyces</taxon>
    </lineage>
</organism>
<keyword evidence="2" id="KW-1185">Reference proteome</keyword>